<feature type="signal peptide" evidence="1">
    <location>
        <begin position="1"/>
        <end position="21"/>
    </location>
</feature>
<proteinExistence type="predicted"/>
<dbReference type="InterPro" id="IPR036582">
    <property type="entry name" value="Mao_N_sf"/>
</dbReference>
<evidence type="ECO:0000313" key="3">
    <source>
        <dbReference type="EMBL" id="PIC05000.1"/>
    </source>
</evidence>
<feature type="domain" description="Copper amine oxidase-like N-terminal" evidence="2">
    <location>
        <begin position="119"/>
        <end position="211"/>
    </location>
</feature>
<dbReference type="Proteomes" id="UP000230559">
    <property type="component" value="Unassembled WGS sequence"/>
</dbReference>
<keyword evidence="1" id="KW-0732">Signal</keyword>
<dbReference type="AlphaFoldDB" id="A0A2G5RQM4"/>
<name>A0A2G5RQM4_9BACL</name>
<reference evidence="3 4" key="1">
    <citation type="submission" date="2017-10" db="EMBL/GenBank/DDBJ databases">
        <title>Draft genome sequence of Anoxybacillus flavithermus KU2-6-11 from caldera Uzon (Russia:Kamchtka).</title>
        <authorList>
            <person name="Korzhuk A.V."/>
            <person name="Rozanov A.S."/>
            <person name="Bryanskaya A.V."/>
            <person name="Peltek S.E."/>
        </authorList>
    </citation>
    <scope>NUCLEOTIDE SEQUENCE [LARGE SCALE GENOMIC DNA]</scope>
    <source>
        <strain evidence="3 4">KU2-6_11</strain>
    </source>
</reference>
<feature type="chain" id="PRO_5039465593" evidence="1">
    <location>
        <begin position="22"/>
        <end position="213"/>
    </location>
</feature>
<evidence type="ECO:0000259" key="2">
    <source>
        <dbReference type="Pfam" id="PF07833"/>
    </source>
</evidence>
<dbReference type="Gene3D" id="3.30.457.10">
    <property type="entry name" value="Copper amine oxidase-like, N-terminal domain"/>
    <property type="match status" value="1"/>
</dbReference>
<gene>
    <name evidence="3" type="ORF">CS060_06960</name>
</gene>
<evidence type="ECO:0000256" key="1">
    <source>
        <dbReference type="SAM" id="SignalP"/>
    </source>
</evidence>
<dbReference type="RefSeq" id="WP_099668812.1">
    <property type="nucleotide sequence ID" value="NZ_PEDM01000011.1"/>
</dbReference>
<organism evidence="3 4">
    <name type="scientific">Anoxybacillus flavithermus</name>
    <dbReference type="NCBI Taxonomy" id="33934"/>
    <lineage>
        <taxon>Bacteria</taxon>
        <taxon>Bacillati</taxon>
        <taxon>Bacillota</taxon>
        <taxon>Bacilli</taxon>
        <taxon>Bacillales</taxon>
        <taxon>Anoxybacillaceae</taxon>
        <taxon>Anoxybacillus</taxon>
    </lineage>
</organism>
<evidence type="ECO:0000313" key="4">
    <source>
        <dbReference type="Proteomes" id="UP000230559"/>
    </source>
</evidence>
<dbReference type="EMBL" id="PEDM01000011">
    <property type="protein sequence ID" value="PIC05000.1"/>
    <property type="molecule type" value="Genomic_DNA"/>
</dbReference>
<accession>A0A2G5RQM4</accession>
<protein>
    <submittedName>
        <fullName evidence="3">Copper amine oxidase</fullName>
    </submittedName>
</protein>
<dbReference type="InterPro" id="IPR012854">
    <property type="entry name" value="Cu_amine_oxidase-like_N"/>
</dbReference>
<dbReference type="SUPFAM" id="SSF55383">
    <property type="entry name" value="Copper amine oxidase, domain N"/>
    <property type="match status" value="1"/>
</dbReference>
<sequence length="213" mass="25218">MRKAVFFFAVCMLMFSAYSFASFVYAHDNKYKKNDHEEHEFEDEYEQYEDDGYKKRHFEREDDRYEGVKDVKETMVRKEYWYKWSRYPEMLSEYENTPINNRQTITIAMSAKNPIHVVAVPMKGQIFVPLEETAKYIGASVTVYSRSQIAEIQFSEHHLIVKNGTRVAYEMMKKTPMPLPLFSEGGEMYIPISVLANGLGFEVRWMGQQIELY</sequence>
<comment type="caution">
    <text evidence="3">The sequence shown here is derived from an EMBL/GenBank/DDBJ whole genome shotgun (WGS) entry which is preliminary data.</text>
</comment>
<dbReference type="Pfam" id="PF07833">
    <property type="entry name" value="Cu_amine_oxidN1"/>
    <property type="match status" value="1"/>
</dbReference>